<organism evidence="3 4">
    <name type="scientific">[Myrmecia] bisecta</name>
    <dbReference type="NCBI Taxonomy" id="41462"/>
    <lineage>
        <taxon>Eukaryota</taxon>
        <taxon>Viridiplantae</taxon>
        <taxon>Chlorophyta</taxon>
        <taxon>core chlorophytes</taxon>
        <taxon>Trebouxiophyceae</taxon>
        <taxon>Trebouxiales</taxon>
        <taxon>Trebouxiaceae</taxon>
        <taxon>Myrmecia</taxon>
    </lineage>
</organism>
<evidence type="ECO:0000256" key="1">
    <source>
        <dbReference type="SAM" id="Phobius"/>
    </source>
</evidence>
<keyword evidence="1" id="KW-0472">Membrane</keyword>
<dbReference type="GO" id="GO:0006629">
    <property type="term" value="P:lipid metabolic process"/>
    <property type="evidence" value="ECO:0007669"/>
    <property type="project" value="InterPro"/>
</dbReference>
<reference evidence="3 4" key="1">
    <citation type="journal article" date="2024" name="Nat. Commun.">
        <title>Phylogenomics reveals the evolutionary origins of lichenization in chlorophyte algae.</title>
        <authorList>
            <person name="Puginier C."/>
            <person name="Libourel C."/>
            <person name="Otte J."/>
            <person name="Skaloud P."/>
            <person name="Haon M."/>
            <person name="Grisel S."/>
            <person name="Petersen M."/>
            <person name="Berrin J.G."/>
            <person name="Delaux P.M."/>
            <person name="Dal Grande F."/>
            <person name="Keller J."/>
        </authorList>
    </citation>
    <scope>NUCLEOTIDE SEQUENCE [LARGE SCALE GENOMIC DNA]</scope>
    <source>
        <strain evidence="3 4">SAG 2043</strain>
    </source>
</reference>
<evidence type="ECO:0000313" key="3">
    <source>
        <dbReference type="EMBL" id="KAK9820238.1"/>
    </source>
</evidence>
<keyword evidence="1" id="KW-0812">Transmembrane</keyword>
<proteinExistence type="predicted"/>
<keyword evidence="1" id="KW-1133">Transmembrane helix</keyword>
<name>A0AAW1QFK7_9CHLO</name>
<evidence type="ECO:0000313" key="4">
    <source>
        <dbReference type="Proteomes" id="UP001489004"/>
    </source>
</evidence>
<dbReference type="EMBL" id="JALJOR010000003">
    <property type="protein sequence ID" value="KAK9820238.1"/>
    <property type="molecule type" value="Genomic_DNA"/>
</dbReference>
<dbReference type="PANTHER" id="PTHR36459">
    <property type="entry name" value="ORF"/>
    <property type="match status" value="1"/>
</dbReference>
<dbReference type="Pfam" id="PF00487">
    <property type="entry name" value="FA_desaturase"/>
    <property type="match status" value="1"/>
</dbReference>
<feature type="transmembrane region" description="Helical" evidence="1">
    <location>
        <begin position="135"/>
        <end position="154"/>
    </location>
</feature>
<sequence>MHVIIPAAVALFCARPSSILGALYLALNYGLFLQRFLLALHFSEHRRLFQPAYGVLNKVIPMLLAPLFGVPSGMYRLHHCIMHHAEDNLHPYDVSSTEPYNRGSFRQFLRYWLRFLVAIWLELPLYAFRRKRYARLAECLAVICGYSLVVRWLWCINSSATIWALLVPHVVTSFALMIGNWSQHIFIDGRWPGSPYHFTYTCVNCPDNQRSFNDGYHVVHHLNSKLHWSELPLRFIATIDQHACENALVFENIGFFDIGVAVFTRRFGFLVDNLRPLNTKTAQMSRSEAISWLQSLLHPVSREMRDVKRH</sequence>
<accession>A0AAW1QFK7</accession>
<dbReference type="Proteomes" id="UP001489004">
    <property type="component" value="Unassembled WGS sequence"/>
</dbReference>
<protein>
    <recommendedName>
        <fullName evidence="2">Fatty acid desaturase domain-containing protein</fullName>
    </recommendedName>
</protein>
<evidence type="ECO:0000259" key="2">
    <source>
        <dbReference type="Pfam" id="PF00487"/>
    </source>
</evidence>
<dbReference type="AlphaFoldDB" id="A0AAW1QFK7"/>
<feature type="domain" description="Fatty acid desaturase" evidence="2">
    <location>
        <begin position="25"/>
        <end position="233"/>
    </location>
</feature>
<keyword evidence="4" id="KW-1185">Reference proteome</keyword>
<feature type="transmembrane region" description="Helical" evidence="1">
    <location>
        <begin position="111"/>
        <end position="128"/>
    </location>
</feature>
<gene>
    <name evidence="3" type="ORF">WJX72_007814</name>
</gene>
<feature type="transmembrane region" description="Helical" evidence="1">
    <location>
        <begin position="160"/>
        <end position="181"/>
    </location>
</feature>
<dbReference type="PANTHER" id="PTHR36459:SF1">
    <property type="entry name" value="FATTY ACID DESATURASE DOMAIN-CONTAINING PROTEIN-RELATED"/>
    <property type="match status" value="1"/>
</dbReference>
<dbReference type="InterPro" id="IPR005804">
    <property type="entry name" value="FA_desaturase_dom"/>
</dbReference>
<comment type="caution">
    <text evidence="3">The sequence shown here is derived from an EMBL/GenBank/DDBJ whole genome shotgun (WGS) entry which is preliminary data.</text>
</comment>